<dbReference type="EMBL" id="JAKCXM010000022">
    <property type="protein sequence ID" value="KAJ0407332.1"/>
    <property type="molecule type" value="Genomic_DNA"/>
</dbReference>
<evidence type="ECO:0000313" key="2">
    <source>
        <dbReference type="EMBL" id="KAJ0407332.1"/>
    </source>
</evidence>
<dbReference type="AlphaFoldDB" id="A0AAD5Q9I9"/>
<feature type="transmembrane region" description="Helical" evidence="1">
    <location>
        <begin position="180"/>
        <end position="199"/>
    </location>
</feature>
<protein>
    <recommendedName>
        <fullName evidence="4">Transmembrane protein</fullName>
    </recommendedName>
</protein>
<keyword evidence="1" id="KW-0472">Membrane</keyword>
<keyword evidence="1" id="KW-0812">Transmembrane</keyword>
<dbReference type="Proteomes" id="UP001209570">
    <property type="component" value="Unassembled WGS sequence"/>
</dbReference>
<gene>
    <name evidence="2" type="ORF">P43SY_004760</name>
</gene>
<sequence>MLPPAIPPRPIHIVDHQMHRRSVRARSFADDVGEEDPCTRWQWSAWMALWFLCRLLSFHVANALLGIATFVSVITGLVATLVLLPICCAGVVVFRAVLRTVFVACCADASLHNVVASRHEAIQFPDDPSGLWSYPGERQPLLPVDHSFLADERPRFEASLARSSPRSVVAVFYFGSLKPLLAVASAASLGLLAASVVALVGPNSELSGQQLATALLGAALAGVALHVVARVTQATTRFFCCQSEA</sequence>
<evidence type="ECO:0008006" key="4">
    <source>
        <dbReference type="Google" id="ProtNLM"/>
    </source>
</evidence>
<proteinExistence type="predicted"/>
<evidence type="ECO:0000256" key="1">
    <source>
        <dbReference type="SAM" id="Phobius"/>
    </source>
</evidence>
<reference evidence="2" key="1">
    <citation type="submission" date="2021-12" db="EMBL/GenBank/DDBJ databases">
        <title>Prjna785345.</title>
        <authorList>
            <person name="Rujirawat T."/>
            <person name="Krajaejun T."/>
        </authorList>
    </citation>
    <scope>NUCLEOTIDE SEQUENCE</scope>
    <source>
        <strain evidence="2">Pi057C3</strain>
    </source>
</reference>
<evidence type="ECO:0000313" key="3">
    <source>
        <dbReference type="Proteomes" id="UP001209570"/>
    </source>
</evidence>
<keyword evidence="1" id="KW-1133">Transmembrane helix</keyword>
<name>A0AAD5Q9I9_PYTIN</name>
<feature type="transmembrane region" description="Helical" evidence="1">
    <location>
        <begin position="43"/>
        <end position="61"/>
    </location>
</feature>
<feature type="transmembrane region" description="Helical" evidence="1">
    <location>
        <begin position="211"/>
        <end position="229"/>
    </location>
</feature>
<comment type="caution">
    <text evidence="2">The sequence shown here is derived from an EMBL/GenBank/DDBJ whole genome shotgun (WGS) entry which is preliminary data.</text>
</comment>
<feature type="transmembrane region" description="Helical" evidence="1">
    <location>
        <begin position="67"/>
        <end position="94"/>
    </location>
</feature>
<keyword evidence="3" id="KW-1185">Reference proteome</keyword>
<accession>A0AAD5Q9I9</accession>
<organism evidence="2 3">
    <name type="scientific">Pythium insidiosum</name>
    <name type="common">Pythiosis disease agent</name>
    <dbReference type="NCBI Taxonomy" id="114742"/>
    <lineage>
        <taxon>Eukaryota</taxon>
        <taxon>Sar</taxon>
        <taxon>Stramenopiles</taxon>
        <taxon>Oomycota</taxon>
        <taxon>Peronosporomycetes</taxon>
        <taxon>Pythiales</taxon>
        <taxon>Pythiaceae</taxon>
        <taxon>Pythium</taxon>
    </lineage>
</organism>